<evidence type="ECO:0000313" key="2">
    <source>
        <dbReference type="EMBL" id="CAD5219761.1"/>
    </source>
</evidence>
<sequence>MFLIPLFLPAISALFLSPQPGVVLDALWQIYKGCDLRRYMPENATGARIYSRELDPLAINNLYVVEYEVDFVSGINKTISRKFLMKTYRADGIWSRDMSKVGLIVHTNNEHHFVWSNDLTRTLKLENPPPGDLTGFELKGKIYAILQGGGRSKFGRWNSNLTGGVEYFPGKEEEGFFELYEPKGYIYYLNSNCKQFPKYWSMSFLYEMPDCEDGEGIFNRSKLGVFNSMSIFAYLTRKCSDQTYSNYWSHAYAKIQFFSRPIANTTTALVITTTTIPTSTTQPSTVMRELTTTETTTTTTITTMTNTETSITEASSEELVTSSNSSIIYMIIISILGVLCILAIIFAAV</sequence>
<evidence type="ECO:0000313" key="5">
    <source>
        <dbReference type="WBParaSite" id="BXY_0455500.1"/>
    </source>
</evidence>
<dbReference type="AlphaFoldDB" id="A0A1I7RUZ4"/>
<evidence type="ECO:0000313" key="3">
    <source>
        <dbReference type="Proteomes" id="UP000095284"/>
    </source>
</evidence>
<keyword evidence="1" id="KW-0812">Transmembrane</keyword>
<evidence type="ECO:0000313" key="4">
    <source>
        <dbReference type="Proteomes" id="UP000659654"/>
    </source>
</evidence>
<proteinExistence type="predicted"/>
<dbReference type="Proteomes" id="UP000095284">
    <property type="component" value="Unplaced"/>
</dbReference>
<feature type="transmembrane region" description="Helical" evidence="1">
    <location>
        <begin position="327"/>
        <end position="348"/>
    </location>
</feature>
<keyword evidence="1" id="KW-0472">Membrane</keyword>
<evidence type="ECO:0000256" key="1">
    <source>
        <dbReference type="SAM" id="Phobius"/>
    </source>
</evidence>
<dbReference type="EMBL" id="CAJFCV020000003">
    <property type="protein sequence ID" value="CAG9105273.1"/>
    <property type="molecule type" value="Genomic_DNA"/>
</dbReference>
<accession>A0A1I7RUZ4</accession>
<reference evidence="2" key="2">
    <citation type="submission" date="2020-09" db="EMBL/GenBank/DDBJ databases">
        <authorList>
            <person name="Kikuchi T."/>
        </authorList>
    </citation>
    <scope>NUCLEOTIDE SEQUENCE</scope>
    <source>
        <strain evidence="2">Ka4C1</strain>
    </source>
</reference>
<gene>
    <name evidence="2" type="ORF">BXYJ_LOCUS5840</name>
</gene>
<dbReference type="EMBL" id="CAJFDI010000003">
    <property type="protein sequence ID" value="CAD5219761.1"/>
    <property type="molecule type" value="Genomic_DNA"/>
</dbReference>
<protein>
    <submittedName>
        <fullName evidence="2">(pine wood nematode) hypothetical protein</fullName>
    </submittedName>
</protein>
<dbReference type="Proteomes" id="UP000659654">
    <property type="component" value="Unassembled WGS sequence"/>
</dbReference>
<keyword evidence="4" id="KW-1185">Reference proteome</keyword>
<reference evidence="5" key="1">
    <citation type="submission" date="2016-11" db="UniProtKB">
        <authorList>
            <consortium name="WormBaseParasite"/>
        </authorList>
    </citation>
    <scope>IDENTIFICATION</scope>
</reference>
<dbReference type="Proteomes" id="UP000582659">
    <property type="component" value="Unassembled WGS sequence"/>
</dbReference>
<dbReference type="WBParaSite" id="BXY_0455500.1">
    <property type="protein sequence ID" value="BXY_0455500.1"/>
    <property type="gene ID" value="BXY_0455500"/>
</dbReference>
<name>A0A1I7RUZ4_BURXY</name>
<keyword evidence="1" id="KW-1133">Transmembrane helix</keyword>
<organism evidence="3 5">
    <name type="scientific">Bursaphelenchus xylophilus</name>
    <name type="common">Pinewood nematode worm</name>
    <name type="synonym">Aphelenchoides xylophilus</name>
    <dbReference type="NCBI Taxonomy" id="6326"/>
    <lineage>
        <taxon>Eukaryota</taxon>
        <taxon>Metazoa</taxon>
        <taxon>Ecdysozoa</taxon>
        <taxon>Nematoda</taxon>
        <taxon>Chromadorea</taxon>
        <taxon>Rhabditida</taxon>
        <taxon>Tylenchina</taxon>
        <taxon>Tylenchomorpha</taxon>
        <taxon>Aphelenchoidea</taxon>
        <taxon>Aphelenchoididae</taxon>
        <taxon>Bursaphelenchus</taxon>
    </lineage>
</organism>